<keyword evidence="4" id="KW-1185">Reference proteome</keyword>
<reference evidence="3 4" key="1">
    <citation type="submission" date="2020-05" db="EMBL/GenBank/DDBJ databases">
        <title>MicrobeNet Type strains.</title>
        <authorList>
            <person name="Nicholson A.C."/>
        </authorList>
    </citation>
    <scope>NUCLEOTIDE SEQUENCE [LARGE SCALE GENOMIC DNA]</scope>
    <source>
        <strain evidence="3 4">JCM 14547</strain>
    </source>
</reference>
<dbReference type="RefSeq" id="WP_171204243.1">
    <property type="nucleotide sequence ID" value="NZ_JABEMA010000376.1"/>
</dbReference>
<dbReference type="Pfam" id="PF01933">
    <property type="entry name" value="CofD"/>
    <property type="match status" value="1"/>
</dbReference>
<evidence type="ECO:0000313" key="4">
    <source>
        <dbReference type="Proteomes" id="UP000555552"/>
    </source>
</evidence>
<dbReference type="EMBL" id="JABEMA010000376">
    <property type="protein sequence ID" value="NNH24502.1"/>
    <property type="molecule type" value="Genomic_DNA"/>
</dbReference>
<name>A0A849BUL1_9ACTN</name>
<protein>
    <submittedName>
        <fullName evidence="3">2-phospho-L-lactate transferase</fullName>
    </submittedName>
</protein>
<comment type="caution">
    <text evidence="3">The sequence shown here is derived from an EMBL/GenBank/DDBJ whole genome shotgun (WGS) entry which is preliminary data.</text>
</comment>
<sequence>MRITALSGGVGGARFLRGLLDALAERRAAGPGGDATGPADEVVVIGNTADDVTLHGLRVCPDLDSVMYTLGGGADDERGWGRAGETFAVARELAAHGDPPEWFSLGDRDLATHVLRSRLLAEGAPLSAVTRRLCERWRPGVELLPMTDDRVETHVVVDAAGLPEEGSVRSPLADGLAGPGERALHFQEWWVRHHAAPAARRIAVAGARAARPGP</sequence>
<dbReference type="InterPro" id="IPR038136">
    <property type="entry name" value="CofD-like_dom_sf"/>
</dbReference>
<feature type="non-terminal residue" evidence="3">
    <location>
        <position position="214"/>
    </location>
</feature>
<dbReference type="AlphaFoldDB" id="A0A849BUL1"/>
<organism evidence="3 4">
    <name type="scientific">Pseudokineococcus marinus</name>
    <dbReference type="NCBI Taxonomy" id="351215"/>
    <lineage>
        <taxon>Bacteria</taxon>
        <taxon>Bacillati</taxon>
        <taxon>Actinomycetota</taxon>
        <taxon>Actinomycetes</taxon>
        <taxon>Kineosporiales</taxon>
        <taxon>Kineosporiaceae</taxon>
        <taxon>Pseudokineococcus</taxon>
    </lineage>
</organism>
<dbReference type="InterPro" id="IPR010115">
    <property type="entry name" value="FbiA/CofD"/>
</dbReference>
<dbReference type="GO" id="GO:0000287">
    <property type="term" value="F:magnesium ion binding"/>
    <property type="evidence" value="ECO:0007669"/>
    <property type="project" value="InterPro"/>
</dbReference>
<keyword evidence="1 3" id="KW-0808">Transferase</keyword>
<dbReference type="PANTHER" id="PTHR43007:SF1">
    <property type="entry name" value="2-PHOSPHO-L-LACTATE TRANSFERASE"/>
    <property type="match status" value="1"/>
</dbReference>
<dbReference type="Proteomes" id="UP000555552">
    <property type="component" value="Unassembled WGS sequence"/>
</dbReference>
<evidence type="ECO:0000256" key="1">
    <source>
        <dbReference type="ARBA" id="ARBA00022679"/>
    </source>
</evidence>
<dbReference type="GO" id="GO:0043743">
    <property type="term" value="F:LPPG:FO 2-phospho-L-lactate transferase activity"/>
    <property type="evidence" value="ECO:0007669"/>
    <property type="project" value="InterPro"/>
</dbReference>
<dbReference type="SUPFAM" id="SSF142338">
    <property type="entry name" value="CofD-like"/>
    <property type="match status" value="1"/>
</dbReference>
<evidence type="ECO:0000256" key="2">
    <source>
        <dbReference type="ARBA" id="ARBA00022842"/>
    </source>
</evidence>
<dbReference type="Gene3D" id="1.10.8.240">
    <property type="entry name" value="CofD-like domain"/>
    <property type="match status" value="1"/>
</dbReference>
<evidence type="ECO:0000313" key="3">
    <source>
        <dbReference type="EMBL" id="NNH24502.1"/>
    </source>
</evidence>
<dbReference type="InterPro" id="IPR002882">
    <property type="entry name" value="CofD"/>
</dbReference>
<accession>A0A849BUL1</accession>
<proteinExistence type="predicted"/>
<gene>
    <name evidence="3" type="ORF">HLB09_15675</name>
</gene>
<keyword evidence="2" id="KW-0460">Magnesium</keyword>
<dbReference type="PANTHER" id="PTHR43007">
    <property type="entry name" value="2-PHOSPHO-L-LACTATE TRANSFERASE"/>
    <property type="match status" value="1"/>
</dbReference>